<feature type="transmembrane region" description="Helical" evidence="3">
    <location>
        <begin position="183"/>
        <end position="206"/>
    </location>
</feature>
<dbReference type="SMART" id="SM00365">
    <property type="entry name" value="LRR_SD22"/>
    <property type="match status" value="5"/>
</dbReference>
<dbReference type="InterPro" id="IPR001611">
    <property type="entry name" value="Leu-rich_rpt"/>
</dbReference>
<keyword evidence="3" id="KW-1133">Transmembrane helix</keyword>
<organism evidence="4 5">
    <name type="scientific">Triparma strigata</name>
    <dbReference type="NCBI Taxonomy" id="1606541"/>
    <lineage>
        <taxon>Eukaryota</taxon>
        <taxon>Sar</taxon>
        <taxon>Stramenopiles</taxon>
        <taxon>Ochrophyta</taxon>
        <taxon>Bolidophyceae</taxon>
        <taxon>Parmales</taxon>
        <taxon>Triparmaceae</taxon>
        <taxon>Triparma</taxon>
    </lineage>
</organism>
<sequence length="718" mass="80324">MLTLLGILLGWEGLNIIHEVLLGKLYTVCETTKEDFPTKAKAQDLNIFFFLFVICYLSGINACMEIIKQQTTAAVVIGVILLIFYVLVPLFYIGWYSFRTKDALMNEVNEITNYQQVVTKYPKKLQTELERIFAEREATQEEAKEKEAGTTGVEIFAPVVQILIGSFEERFYWWKLALMLERALLAIVVLSGVSPLFAVIVVGFGWAANCFAQPYWSDAEDRVDMLARTTSLVTVVLAYLVEIGTVEEDEFWLAVVLNSFSLITLIVIIMSIGPVRVVRSIISWIKEKRRAGKFAGGQRTIDKMTEADLSGMSEEEFESQTLEIKNMLAVKFASTIPMIAKWQRVNSEMSEIEFKVLVRAANVFGRDEAWVIEMLNKKFIVTEDRNVVEINWNEQGLQGVVPYQLAALKSLRKIDLSGNEISLSSAQEVTDLQARLGGNFIVDSQDKVTVMSAWEKFGGERSILEDGAGSTEYSKWLGLTVSGGNVVEIDWKNAGFEGEVPDEIVNLPKLSKIDLRGNSLMTGRMSSLVEGLRTKLGSKFLCDPPSIEQDKNVVEVCFLSLGGSIDVLTKGSPDLKTWLGIKLNSENRVTPIHWPSLKLKGTIPCHLEQLDSLTYLNLQHNSIVFNIPKEIGGLKKLKEIYLANNRLTGNLPKELGGLQNLEVLDVSNNSLDGEVPEELGKCGALKRVSLIGYRLKVRGGGEFDEIVKKKLGEERFWI</sequence>
<feature type="transmembrane region" description="Helical" evidence="3">
    <location>
        <begin position="251"/>
        <end position="273"/>
    </location>
</feature>
<dbReference type="Pfam" id="PF12799">
    <property type="entry name" value="LRR_4"/>
    <property type="match status" value="1"/>
</dbReference>
<keyword evidence="3" id="KW-0812">Transmembrane</keyword>
<keyword evidence="5" id="KW-1185">Reference proteome</keyword>
<evidence type="ECO:0000313" key="4">
    <source>
        <dbReference type="EMBL" id="GMH97055.1"/>
    </source>
</evidence>
<evidence type="ECO:0000256" key="2">
    <source>
        <dbReference type="ARBA" id="ARBA00022737"/>
    </source>
</evidence>
<comment type="caution">
    <text evidence="4">The sequence shown here is derived from an EMBL/GenBank/DDBJ whole genome shotgun (WGS) entry which is preliminary data.</text>
</comment>
<name>A0A9W7F061_9STRA</name>
<reference evidence="5" key="1">
    <citation type="journal article" date="2023" name="Commun. Biol.">
        <title>Genome analysis of Parmales, the sister group of diatoms, reveals the evolutionary specialization of diatoms from phago-mixotrophs to photoautotrophs.</title>
        <authorList>
            <person name="Ban H."/>
            <person name="Sato S."/>
            <person name="Yoshikawa S."/>
            <person name="Yamada K."/>
            <person name="Nakamura Y."/>
            <person name="Ichinomiya M."/>
            <person name="Sato N."/>
            <person name="Blanc-Mathieu R."/>
            <person name="Endo H."/>
            <person name="Kuwata A."/>
            <person name="Ogata H."/>
        </authorList>
    </citation>
    <scope>NUCLEOTIDE SEQUENCE [LARGE SCALE GENOMIC DNA]</scope>
    <source>
        <strain evidence="5">NIES 3701</strain>
    </source>
</reference>
<accession>A0A9W7F061</accession>
<keyword evidence="1" id="KW-0433">Leucine-rich repeat</keyword>
<feature type="transmembrane region" description="Helical" evidence="3">
    <location>
        <begin position="73"/>
        <end position="95"/>
    </location>
</feature>
<dbReference type="Pfam" id="PF00560">
    <property type="entry name" value="LRR_1"/>
    <property type="match status" value="1"/>
</dbReference>
<dbReference type="AlphaFoldDB" id="A0A9W7F061"/>
<gene>
    <name evidence="4" type="ORF">TrST_g6941</name>
</gene>
<dbReference type="EMBL" id="BRXY01000480">
    <property type="protein sequence ID" value="GMH97055.1"/>
    <property type="molecule type" value="Genomic_DNA"/>
</dbReference>
<dbReference type="InterPro" id="IPR003591">
    <property type="entry name" value="Leu-rich_rpt_typical-subtyp"/>
</dbReference>
<keyword evidence="3" id="KW-0472">Membrane</keyword>
<dbReference type="InterPro" id="IPR032675">
    <property type="entry name" value="LRR_dom_sf"/>
</dbReference>
<dbReference type="SUPFAM" id="SSF52058">
    <property type="entry name" value="L domain-like"/>
    <property type="match status" value="1"/>
</dbReference>
<dbReference type="FunFam" id="3.80.10.10:FF:000041">
    <property type="entry name" value="LRR receptor-like serine/threonine-protein kinase ERECTA"/>
    <property type="match status" value="1"/>
</dbReference>
<dbReference type="InterPro" id="IPR050994">
    <property type="entry name" value="At_inactive_RLKs"/>
</dbReference>
<proteinExistence type="predicted"/>
<feature type="transmembrane region" description="Helical" evidence="3">
    <location>
        <begin position="226"/>
        <end position="244"/>
    </location>
</feature>
<evidence type="ECO:0000256" key="3">
    <source>
        <dbReference type="SAM" id="Phobius"/>
    </source>
</evidence>
<keyword evidence="2" id="KW-0677">Repeat</keyword>
<evidence type="ECO:0000256" key="1">
    <source>
        <dbReference type="ARBA" id="ARBA00022614"/>
    </source>
</evidence>
<dbReference type="Proteomes" id="UP001165085">
    <property type="component" value="Unassembled WGS sequence"/>
</dbReference>
<protein>
    <submittedName>
        <fullName evidence="4">Uncharacterized protein</fullName>
    </submittedName>
</protein>
<dbReference type="InterPro" id="IPR025875">
    <property type="entry name" value="Leu-rich_rpt_4"/>
</dbReference>
<evidence type="ECO:0000313" key="5">
    <source>
        <dbReference type="Proteomes" id="UP001165085"/>
    </source>
</evidence>
<dbReference type="PANTHER" id="PTHR48010:SF5">
    <property type="entry name" value="PROTEIN TOO MANY MOUTHS"/>
    <property type="match status" value="1"/>
</dbReference>
<dbReference type="Gene3D" id="3.80.10.10">
    <property type="entry name" value="Ribonuclease Inhibitor"/>
    <property type="match status" value="3"/>
</dbReference>
<dbReference type="PANTHER" id="PTHR48010">
    <property type="entry name" value="OS05G0588300 PROTEIN"/>
    <property type="match status" value="1"/>
</dbReference>
<dbReference type="SMART" id="SM00369">
    <property type="entry name" value="LRR_TYP"/>
    <property type="match status" value="3"/>
</dbReference>
<dbReference type="OrthoDB" id="676979at2759"/>
<feature type="transmembrane region" description="Helical" evidence="3">
    <location>
        <begin position="47"/>
        <end position="67"/>
    </location>
</feature>